<dbReference type="Gene3D" id="3.40.190.10">
    <property type="entry name" value="Periplasmic binding protein-like II"/>
    <property type="match status" value="2"/>
</dbReference>
<keyword evidence="4" id="KW-0804">Transcription</keyword>
<reference evidence="6 7" key="1">
    <citation type="submission" date="2012-05" db="EMBL/GenBank/DDBJ databases">
        <authorList>
            <person name="Weinstock G."/>
            <person name="Sodergren E."/>
            <person name="Lobos E.A."/>
            <person name="Fulton L."/>
            <person name="Fulton R."/>
            <person name="Courtney L."/>
            <person name="Fronick C."/>
            <person name="O'Laughlin M."/>
            <person name="Godfrey J."/>
            <person name="Wilson R.M."/>
            <person name="Miner T."/>
            <person name="Farmer C."/>
            <person name="Delehaunty K."/>
            <person name="Cordes M."/>
            <person name="Minx P."/>
            <person name="Tomlinson C."/>
            <person name="Chen J."/>
            <person name="Wollam A."/>
            <person name="Pepin K.H."/>
            <person name="Bhonagiri V."/>
            <person name="Zhang X."/>
            <person name="Suruliraj S."/>
            <person name="Warren W."/>
            <person name="Mitreva M."/>
            <person name="Mardis E.R."/>
            <person name="Wilson R.K."/>
        </authorList>
    </citation>
    <scope>NUCLEOTIDE SEQUENCE [LARGE SCALE GENOMIC DNA]</scope>
    <source>
        <strain evidence="6 7">F0037</strain>
    </source>
</reference>
<dbReference type="Pfam" id="PF00126">
    <property type="entry name" value="HTH_1"/>
    <property type="match status" value="1"/>
</dbReference>
<dbReference type="PATRIC" id="fig|1127696.3.peg.953"/>
<dbReference type="SUPFAM" id="SSF53850">
    <property type="entry name" value="Periplasmic binding protein-like II"/>
    <property type="match status" value="1"/>
</dbReference>
<feature type="domain" description="HTH lysR-type" evidence="5">
    <location>
        <begin position="1"/>
        <end position="58"/>
    </location>
</feature>
<protein>
    <submittedName>
        <fullName evidence="6">Putative oxidative stress regulatory protein OxyR</fullName>
    </submittedName>
</protein>
<comment type="similarity">
    <text evidence="1">Belongs to the LysR transcriptional regulatory family.</text>
</comment>
<dbReference type="PANTHER" id="PTHR30419:SF29">
    <property type="entry name" value="LYSR-FAMILY TRANSCRIPTIONAL REGULATOR"/>
    <property type="match status" value="1"/>
</dbReference>
<dbReference type="SUPFAM" id="SSF46785">
    <property type="entry name" value="Winged helix' DNA-binding domain"/>
    <property type="match status" value="1"/>
</dbReference>
<dbReference type="EMBL" id="AMEQ01000029">
    <property type="protein sequence ID" value="EKY01146.1"/>
    <property type="molecule type" value="Genomic_DNA"/>
</dbReference>
<dbReference type="GO" id="GO:0003700">
    <property type="term" value="F:DNA-binding transcription factor activity"/>
    <property type="evidence" value="ECO:0007669"/>
    <property type="project" value="InterPro"/>
</dbReference>
<dbReference type="CDD" id="cd08411">
    <property type="entry name" value="PBP2_OxyR"/>
    <property type="match status" value="1"/>
</dbReference>
<dbReference type="InterPro" id="IPR036390">
    <property type="entry name" value="WH_DNA-bd_sf"/>
</dbReference>
<comment type="caution">
    <text evidence="6">The sequence shown here is derived from an EMBL/GenBank/DDBJ whole genome shotgun (WGS) entry which is preliminary data.</text>
</comment>
<dbReference type="InterPro" id="IPR000847">
    <property type="entry name" value="LysR_HTH_N"/>
</dbReference>
<dbReference type="STRING" id="1127696.HMPREF9134_01052"/>
<evidence type="ECO:0000256" key="3">
    <source>
        <dbReference type="ARBA" id="ARBA00023125"/>
    </source>
</evidence>
<organism evidence="6 7">
    <name type="scientific">Porphyromonas catoniae F0037</name>
    <dbReference type="NCBI Taxonomy" id="1127696"/>
    <lineage>
        <taxon>Bacteria</taxon>
        <taxon>Pseudomonadati</taxon>
        <taxon>Bacteroidota</taxon>
        <taxon>Bacteroidia</taxon>
        <taxon>Bacteroidales</taxon>
        <taxon>Porphyromonadaceae</taxon>
        <taxon>Porphyromonas</taxon>
    </lineage>
</organism>
<evidence type="ECO:0000256" key="2">
    <source>
        <dbReference type="ARBA" id="ARBA00023015"/>
    </source>
</evidence>
<proteinExistence type="inferred from homology"/>
<dbReference type="Gene3D" id="1.10.10.10">
    <property type="entry name" value="Winged helix-like DNA-binding domain superfamily/Winged helix DNA-binding domain"/>
    <property type="match status" value="1"/>
</dbReference>
<sequence>MNLQQLEYIQALDRYRHFGKAAEHCDVTQPTLSTMIQKLEEELGVKIFDRSHQPIIPTEVGRRILDQAAVILIQAEQVREIVREEKDALAGTITLGILPTIAPYLLPRVLPLLERELPNLRIMFVELKTSECLEALRLGTVQMAVIASEAKETYLVDHPLYYEEFMGYVPRDSELYAEEVIRSAEVGKYHLWLLDEGHCFRDQLVRFCHLRYDPTQRHNYSRGSLETFMHFVEGGNGVTFLPELAVEQLDEQHRSLVRPFALPRPTRGINLVTHHEYVRHALIEAVARVITASVPKRMLHLQPGQDLV</sequence>
<dbReference type="Pfam" id="PF03466">
    <property type="entry name" value="LysR_substrate"/>
    <property type="match status" value="1"/>
</dbReference>
<dbReference type="PANTHER" id="PTHR30419">
    <property type="entry name" value="HTH-TYPE TRANSCRIPTIONAL REGULATOR YBHD"/>
    <property type="match status" value="1"/>
</dbReference>
<dbReference type="HOGENOM" id="CLU_039613_6_4_10"/>
<evidence type="ECO:0000313" key="7">
    <source>
        <dbReference type="Proteomes" id="UP000010408"/>
    </source>
</evidence>
<dbReference type="GO" id="GO:0003677">
    <property type="term" value="F:DNA binding"/>
    <property type="evidence" value="ECO:0007669"/>
    <property type="project" value="UniProtKB-KW"/>
</dbReference>
<dbReference type="InterPro" id="IPR036388">
    <property type="entry name" value="WH-like_DNA-bd_sf"/>
</dbReference>
<dbReference type="eggNOG" id="COG0583">
    <property type="taxonomic scope" value="Bacteria"/>
</dbReference>
<evidence type="ECO:0000256" key="1">
    <source>
        <dbReference type="ARBA" id="ARBA00009437"/>
    </source>
</evidence>
<dbReference type="FunFam" id="1.10.10.10:FF:000001">
    <property type="entry name" value="LysR family transcriptional regulator"/>
    <property type="match status" value="1"/>
</dbReference>
<dbReference type="RefSeq" id="WP_005469563.1">
    <property type="nucleotide sequence ID" value="NZ_KB291047.1"/>
</dbReference>
<dbReference type="PRINTS" id="PR00039">
    <property type="entry name" value="HTHLYSR"/>
</dbReference>
<evidence type="ECO:0000256" key="4">
    <source>
        <dbReference type="ARBA" id="ARBA00023163"/>
    </source>
</evidence>
<dbReference type="GO" id="GO:0005829">
    <property type="term" value="C:cytosol"/>
    <property type="evidence" value="ECO:0007669"/>
    <property type="project" value="TreeGrafter"/>
</dbReference>
<dbReference type="AlphaFoldDB" id="L1NCT6"/>
<keyword evidence="2" id="KW-0805">Transcription regulation</keyword>
<gene>
    <name evidence="6" type="ORF">HMPREF9134_01052</name>
</gene>
<dbReference type="InterPro" id="IPR050950">
    <property type="entry name" value="HTH-type_LysR_regulators"/>
</dbReference>
<dbReference type="Proteomes" id="UP000010408">
    <property type="component" value="Unassembled WGS sequence"/>
</dbReference>
<accession>L1NCT6</accession>
<keyword evidence="3" id="KW-0238">DNA-binding</keyword>
<evidence type="ECO:0000313" key="6">
    <source>
        <dbReference type="EMBL" id="EKY01146.1"/>
    </source>
</evidence>
<dbReference type="PROSITE" id="PS50931">
    <property type="entry name" value="HTH_LYSR"/>
    <property type="match status" value="1"/>
</dbReference>
<evidence type="ECO:0000259" key="5">
    <source>
        <dbReference type="PROSITE" id="PS50931"/>
    </source>
</evidence>
<name>L1NCT6_9PORP</name>
<dbReference type="InterPro" id="IPR005119">
    <property type="entry name" value="LysR_subst-bd"/>
</dbReference>